<dbReference type="PROSITE" id="PS50975">
    <property type="entry name" value="ATP_GRASP"/>
    <property type="match status" value="1"/>
</dbReference>
<dbReference type="GO" id="GO:0005524">
    <property type="term" value="F:ATP binding"/>
    <property type="evidence" value="ECO:0007669"/>
    <property type="project" value="UniProtKB-UniRule"/>
</dbReference>
<evidence type="ECO:0000256" key="1">
    <source>
        <dbReference type="PROSITE-ProRule" id="PRU00409"/>
    </source>
</evidence>
<evidence type="ECO:0000259" key="2">
    <source>
        <dbReference type="PROSITE" id="PS50975"/>
    </source>
</evidence>
<dbReference type="Gene3D" id="3.30.470.20">
    <property type="entry name" value="ATP-grasp fold, B domain"/>
    <property type="match status" value="1"/>
</dbReference>
<dbReference type="InterPro" id="IPR011761">
    <property type="entry name" value="ATP-grasp"/>
</dbReference>
<feature type="domain" description="ATP-grasp" evidence="2">
    <location>
        <begin position="123"/>
        <end position="306"/>
    </location>
</feature>
<organism evidence="3 4">
    <name type="scientific">Microbacterium allomyrinae</name>
    <dbReference type="NCBI Taxonomy" id="2830666"/>
    <lineage>
        <taxon>Bacteria</taxon>
        <taxon>Bacillati</taxon>
        <taxon>Actinomycetota</taxon>
        <taxon>Actinomycetes</taxon>
        <taxon>Micrococcales</taxon>
        <taxon>Microbacteriaceae</taxon>
        <taxon>Microbacterium</taxon>
    </lineage>
</organism>
<dbReference type="EMBL" id="JAGTTN010000004">
    <property type="protein sequence ID" value="MCC2033026.1"/>
    <property type="molecule type" value="Genomic_DNA"/>
</dbReference>
<reference evidence="3" key="1">
    <citation type="submission" date="2021-04" db="EMBL/GenBank/DDBJ databases">
        <title>Microbacterium tenobrionis sp. nov. and Microbacterium allomyrinae sp. nov., isolated from larvae of Tenobrio molitor and Allomyrina dichotoma, respectively.</title>
        <authorList>
            <person name="Lee S.D."/>
        </authorList>
    </citation>
    <scope>NUCLEOTIDE SEQUENCE</scope>
    <source>
        <strain evidence="3">BWT-G7</strain>
    </source>
</reference>
<keyword evidence="4" id="KW-1185">Reference proteome</keyword>
<dbReference type="SUPFAM" id="SSF56059">
    <property type="entry name" value="Glutathione synthetase ATP-binding domain-like"/>
    <property type="match status" value="1"/>
</dbReference>
<dbReference type="Pfam" id="PF15632">
    <property type="entry name" value="ATPgrasp_Ter"/>
    <property type="match status" value="1"/>
</dbReference>
<keyword evidence="1" id="KW-0547">Nucleotide-binding</keyword>
<evidence type="ECO:0000313" key="4">
    <source>
        <dbReference type="Proteomes" id="UP001139354"/>
    </source>
</evidence>
<gene>
    <name evidence="3" type="ORF">KEC57_12630</name>
</gene>
<sequence length="397" mass="42639">MAVTDRGEPVVLMGFAQAFAAVEATWSLVRAGMHVVAFGRRGAGTPLSRMHGVEVHEITAPETSAAQAIADIEALVRRAGADVLLPLDDASLWLLDRARVGAVPSAGPDRAGAALALDKREQLEAARAAGLSIPPTQEGTAASLHGLSWPVVIKPAHPVRVVDDRLIRPRNVNCADHADLVDALPGLGNGPVLCQPLIGGIGEGVFGYVDASGPVLLTAHRRVRMVNPQGSASSACESIEVDPALAAPVTRMLAAVHWRGLFMVEFLRDGDGVPWFMELNGRAWGSLALARRRGFEYPAWAVQHALGLPQFPDPPAQPPHVVARHLGREIAHLLFVLRGPRSRAVAWWPSRRRTIAALLRVGRDDRLYNWNSHEPLVLATDTVGTLRELIAGRSRGR</sequence>
<accession>A0A9X1S2U0</accession>
<proteinExistence type="predicted"/>
<dbReference type="AlphaFoldDB" id="A0A9X1S2U0"/>
<protein>
    <submittedName>
        <fullName evidence="3">ATP-grasp domain-containing protein</fullName>
    </submittedName>
</protein>
<evidence type="ECO:0000313" key="3">
    <source>
        <dbReference type="EMBL" id="MCC2033026.1"/>
    </source>
</evidence>
<dbReference type="Proteomes" id="UP001139354">
    <property type="component" value="Unassembled WGS sequence"/>
</dbReference>
<comment type="caution">
    <text evidence="3">The sequence shown here is derived from an EMBL/GenBank/DDBJ whole genome shotgun (WGS) entry which is preliminary data.</text>
</comment>
<keyword evidence="1" id="KW-0067">ATP-binding</keyword>
<name>A0A9X1S2U0_9MICO</name>
<dbReference type="GO" id="GO:0046872">
    <property type="term" value="F:metal ion binding"/>
    <property type="evidence" value="ECO:0007669"/>
    <property type="project" value="InterPro"/>
</dbReference>
<dbReference type="RefSeq" id="WP_229384994.1">
    <property type="nucleotide sequence ID" value="NZ_JAGTTN010000004.1"/>
</dbReference>